<dbReference type="GO" id="GO:0003887">
    <property type="term" value="F:DNA-directed DNA polymerase activity"/>
    <property type="evidence" value="ECO:0007669"/>
    <property type="project" value="UniProtKB-EC"/>
</dbReference>
<keyword evidence="4 13" id="KW-0548">Nucleotidyltransferase</keyword>
<reference evidence="13 14" key="1">
    <citation type="submission" date="2020-11" db="EMBL/GenBank/DDBJ databases">
        <title>Fusibacter basophilias sp. nov.</title>
        <authorList>
            <person name="Qiu D."/>
        </authorList>
    </citation>
    <scope>NUCLEOTIDE SEQUENCE [LARGE SCALE GENOMIC DNA]</scope>
    <source>
        <strain evidence="13 14">Q10-2</strain>
    </source>
</reference>
<keyword evidence="9" id="KW-0067">ATP-binding</keyword>
<evidence type="ECO:0000256" key="9">
    <source>
        <dbReference type="ARBA" id="ARBA00022840"/>
    </source>
</evidence>
<dbReference type="Gene3D" id="1.10.8.60">
    <property type="match status" value="1"/>
</dbReference>
<keyword evidence="8" id="KW-0862">Zinc</keyword>
<dbReference type="InterPro" id="IPR050238">
    <property type="entry name" value="DNA_Rep/Repair_Clamp_Loader"/>
</dbReference>
<dbReference type="InterPro" id="IPR008921">
    <property type="entry name" value="DNA_pol3_clamp-load_cplx_C"/>
</dbReference>
<evidence type="ECO:0000313" key="13">
    <source>
        <dbReference type="EMBL" id="MBF4695455.1"/>
    </source>
</evidence>
<evidence type="ECO:0000256" key="5">
    <source>
        <dbReference type="ARBA" id="ARBA00022705"/>
    </source>
</evidence>
<evidence type="ECO:0000256" key="3">
    <source>
        <dbReference type="ARBA" id="ARBA00022679"/>
    </source>
</evidence>
<keyword evidence="5" id="KW-0235">DNA replication</keyword>
<accession>A0ABR9ZYB2</accession>
<dbReference type="PRINTS" id="PR00300">
    <property type="entry name" value="CLPPROTEASEA"/>
</dbReference>
<comment type="caution">
    <text evidence="13">The sequence shown here is derived from an EMBL/GenBank/DDBJ whole genome shotgun (WGS) entry which is preliminary data.</text>
</comment>
<dbReference type="InterPro" id="IPR003593">
    <property type="entry name" value="AAA+_ATPase"/>
</dbReference>
<dbReference type="InterPro" id="IPR027417">
    <property type="entry name" value="P-loop_NTPase"/>
</dbReference>
<evidence type="ECO:0000256" key="11">
    <source>
        <dbReference type="ARBA" id="ARBA00049244"/>
    </source>
</evidence>
<evidence type="ECO:0000256" key="1">
    <source>
        <dbReference type="ARBA" id="ARBA00006360"/>
    </source>
</evidence>
<dbReference type="SMART" id="SM00382">
    <property type="entry name" value="AAA"/>
    <property type="match status" value="1"/>
</dbReference>
<dbReference type="Proteomes" id="UP000614200">
    <property type="component" value="Unassembled WGS sequence"/>
</dbReference>
<dbReference type="PANTHER" id="PTHR11669:SF0">
    <property type="entry name" value="PROTEIN STICHEL-LIKE 2"/>
    <property type="match status" value="1"/>
</dbReference>
<dbReference type="NCBIfam" id="TIGR02397">
    <property type="entry name" value="dnaX_nterm"/>
    <property type="match status" value="1"/>
</dbReference>
<evidence type="ECO:0000256" key="7">
    <source>
        <dbReference type="ARBA" id="ARBA00022741"/>
    </source>
</evidence>
<dbReference type="SUPFAM" id="SSF48019">
    <property type="entry name" value="post-AAA+ oligomerization domain-like"/>
    <property type="match status" value="1"/>
</dbReference>
<dbReference type="InterPro" id="IPR001270">
    <property type="entry name" value="ClpA/B"/>
</dbReference>
<evidence type="ECO:0000256" key="4">
    <source>
        <dbReference type="ARBA" id="ARBA00022695"/>
    </source>
</evidence>
<dbReference type="PANTHER" id="PTHR11669">
    <property type="entry name" value="REPLICATION FACTOR C / DNA POLYMERASE III GAMMA-TAU SUBUNIT"/>
    <property type="match status" value="1"/>
</dbReference>
<dbReference type="Gene3D" id="1.20.272.10">
    <property type="match status" value="1"/>
</dbReference>
<evidence type="ECO:0000256" key="10">
    <source>
        <dbReference type="ARBA" id="ARBA00022932"/>
    </source>
</evidence>
<dbReference type="SUPFAM" id="SSF52540">
    <property type="entry name" value="P-loop containing nucleoside triphosphate hydrolases"/>
    <property type="match status" value="1"/>
</dbReference>
<evidence type="ECO:0000256" key="8">
    <source>
        <dbReference type="ARBA" id="ARBA00022833"/>
    </source>
</evidence>
<dbReference type="RefSeq" id="WP_194703694.1">
    <property type="nucleotide sequence ID" value="NZ_JADKNH010000016.1"/>
</dbReference>
<keyword evidence="3 13" id="KW-0808">Transferase</keyword>
<evidence type="ECO:0000256" key="6">
    <source>
        <dbReference type="ARBA" id="ARBA00022723"/>
    </source>
</evidence>
<comment type="catalytic activity">
    <reaction evidence="11">
        <text>DNA(n) + a 2'-deoxyribonucleoside 5'-triphosphate = DNA(n+1) + diphosphate</text>
        <dbReference type="Rhea" id="RHEA:22508"/>
        <dbReference type="Rhea" id="RHEA-COMP:17339"/>
        <dbReference type="Rhea" id="RHEA-COMP:17340"/>
        <dbReference type="ChEBI" id="CHEBI:33019"/>
        <dbReference type="ChEBI" id="CHEBI:61560"/>
        <dbReference type="ChEBI" id="CHEBI:173112"/>
        <dbReference type="EC" id="2.7.7.7"/>
    </reaction>
</comment>
<organism evidence="13 14">
    <name type="scientific">Fusibacter ferrireducens</name>
    <dbReference type="NCBI Taxonomy" id="2785058"/>
    <lineage>
        <taxon>Bacteria</taxon>
        <taxon>Bacillati</taxon>
        <taxon>Bacillota</taxon>
        <taxon>Clostridia</taxon>
        <taxon>Eubacteriales</taxon>
        <taxon>Eubacteriales Family XII. Incertae Sedis</taxon>
        <taxon>Fusibacter</taxon>
    </lineage>
</organism>
<protein>
    <recommendedName>
        <fullName evidence="2">DNA-directed DNA polymerase</fullName>
        <ecNumber evidence="2">2.7.7.7</ecNumber>
    </recommendedName>
</protein>
<proteinExistence type="inferred from homology"/>
<dbReference type="Pfam" id="PF13177">
    <property type="entry name" value="DNA_pol3_delta2"/>
    <property type="match status" value="1"/>
</dbReference>
<evidence type="ECO:0000259" key="12">
    <source>
        <dbReference type="SMART" id="SM00382"/>
    </source>
</evidence>
<feature type="domain" description="AAA+ ATPase" evidence="12">
    <location>
        <begin position="37"/>
        <end position="179"/>
    </location>
</feature>
<evidence type="ECO:0000313" key="14">
    <source>
        <dbReference type="Proteomes" id="UP000614200"/>
    </source>
</evidence>
<gene>
    <name evidence="13" type="primary">dnaX</name>
    <name evidence="13" type="ORF">ISU02_20370</name>
</gene>
<dbReference type="InterPro" id="IPR045085">
    <property type="entry name" value="HLD_clamp_pol_III_gamma_tau"/>
</dbReference>
<sequence>MAYQALYRKWRPLNFDEIIGQNHIILPIKNQIVNNSIGHAYLFSGTRGTGKTTTAKVLARAVNCLNNLDGNPCNTCENCKSILEDQFIDVVEMDAASNNSVDDIRELREHVKFAPSKGRFKVYIIDEVHMLSQGAFNALLKTLEEPPEYVLFILATTESHKIPATILSRCQRFDFKRVSYDDLLFRLKYICDQTEVTYDIEALKLIIEKSDGAVRDSISSLDQCLSVGTNRLLVEDVVDLLGLVENKIILQLIEHLIQKDANQLFIQVDEIIKSGKDLNQFINAIIEVYRDLLIVLSVKENYDLLINASKEYMETLKGLSIHFSQIEISRALNLFIELSKHIKYSQNKRILFEATLVKIMNVKADQTIEGLIERIDKLERIIYEGGSIPNTPLIKKTRASVAPQPITDKGLSPKTTLPEGASTGNALKAASANSKEDIEPFIEFTDSEIGLDDVFKIWDGFTDTIKAEKKGIMPVFENATPLTLSGNRVTIGIASEDKLFINIVQNAANLKYLESLMSRLLKKLVSLHFEIKEEEHKKALNPEDQVRDYFKDYKDVLEIK</sequence>
<keyword evidence="7" id="KW-0547">Nucleotide-binding</keyword>
<dbReference type="InterPro" id="IPR022754">
    <property type="entry name" value="DNA_pol_III_gamma-3"/>
</dbReference>
<evidence type="ECO:0000256" key="2">
    <source>
        <dbReference type="ARBA" id="ARBA00012417"/>
    </source>
</evidence>
<keyword evidence="14" id="KW-1185">Reference proteome</keyword>
<dbReference type="CDD" id="cd18137">
    <property type="entry name" value="HLD_clamp_pol_III_gamma_tau"/>
    <property type="match status" value="1"/>
</dbReference>
<keyword evidence="10" id="KW-0239">DNA-directed DNA polymerase</keyword>
<comment type="similarity">
    <text evidence="1">Belongs to the DnaX/STICHEL family.</text>
</comment>
<dbReference type="Gene3D" id="3.40.50.300">
    <property type="entry name" value="P-loop containing nucleotide triphosphate hydrolases"/>
    <property type="match status" value="1"/>
</dbReference>
<dbReference type="Pfam" id="PF22608">
    <property type="entry name" value="DNAX_ATPase_lid"/>
    <property type="match status" value="1"/>
</dbReference>
<name>A0ABR9ZYB2_9FIRM</name>
<dbReference type="NCBIfam" id="NF004046">
    <property type="entry name" value="PRK05563.1"/>
    <property type="match status" value="1"/>
</dbReference>
<dbReference type="EMBL" id="JADKNH010000016">
    <property type="protein sequence ID" value="MBF4695455.1"/>
    <property type="molecule type" value="Genomic_DNA"/>
</dbReference>
<dbReference type="Pfam" id="PF12169">
    <property type="entry name" value="DNA_pol3_gamma3"/>
    <property type="match status" value="1"/>
</dbReference>
<keyword evidence="6" id="KW-0479">Metal-binding</keyword>
<dbReference type="EC" id="2.7.7.7" evidence="2"/>
<dbReference type="InterPro" id="IPR012763">
    <property type="entry name" value="DNA_pol_III_sug/sutau_N"/>
</dbReference>